<feature type="transmembrane region" description="Helical" evidence="9">
    <location>
        <begin position="60"/>
        <end position="81"/>
    </location>
</feature>
<dbReference type="Pfam" id="PF01490">
    <property type="entry name" value="Aa_trans"/>
    <property type="match status" value="1"/>
</dbReference>
<feature type="transmembrane region" description="Helical" evidence="9">
    <location>
        <begin position="511"/>
        <end position="539"/>
    </location>
</feature>
<evidence type="ECO:0000256" key="9">
    <source>
        <dbReference type="SAM" id="Phobius"/>
    </source>
</evidence>
<comment type="subcellular location">
    <subcellularLocation>
        <location evidence="1">Membrane</location>
        <topology evidence="1">Multi-pass membrane protein</topology>
    </subcellularLocation>
</comment>
<feature type="transmembrane region" description="Helical" evidence="9">
    <location>
        <begin position="266"/>
        <end position="289"/>
    </location>
</feature>
<feature type="domain" description="Amino acid transporter transmembrane" evidence="10">
    <location>
        <begin position="27"/>
        <end position="531"/>
    </location>
</feature>
<name>A0AAD1UDP4_EUPCR</name>
<organism evidence="11 12">
    <name type="scientific">Euplotes crassus</name>
    <dbReference type="NCBI Taxonomy" id="5936"/>
    <lineage>
        <taxon>Eukaryota</taxon>
        <taxon>Sar</taxon>
        <taxon>Alveolata</taxon>
        <taxon>Ciliophora</taxon>
        <taxon>Intramacronucleata</taxon>
        <taxon>Spirotrichea</taxon>
        <taxon>Hypotrichia</taxon>
        <taxon>Euplotida</taxon>
        <taxon>Euplotidae</taxon>
        <taxon>Moneuplotes</taxon>
    </lineage>
</organism>
<dbReference type="GO" id="GO:0015179">
    <property type="term" value="F:L-amino acid transmembrane transporter activity"/>
    <property type="evidence" value="ECO:0007669"/>
    <property type="project" value="TreeGrafter"/>
</dbReference>
<keyword evidence="6 9" id="KW-1133">Transmembrane helix</keyword>
<evidence type="ECO:0000256" key="8">
    <source>
        <dbReference type="SAM" id="MobiDB-lite"/>
    </source>
</evidence>
<feature type="transmembrane region" description="Helical" evidence="9">
    <location>
        <begin position="450"/>
        <end position="469"/>
    </location>
</feature>
<feature type="region of interest" description="Disordered" evidence="8">
    <location>
        <begin position="364"/>
        <end position="399"/>
    </location>
</feature>
<protein>
    <recommendedName>
        <fullName evidence="10">Amino acid transporter transmembrane domain-containing protein</fullName>
    </recommendedName>
</protein>
<feature type="transmembrane region" description="Helical" evidence="9">
    <location>
        <begin position="155"/>
        <end position="175"/>
    </location>
</feature>
<dbReference type="GO" id="GO:0016020">
    <property type="term" value="C:membrane"/>
    <property type="evidence" value="ECO:0007669"/>
    <property type="project" value="UniProtKB-SubCell"/>
</dbReference>
<dbReference type="AlphaFoldDB" id="A0AAD1UDP4"/>
<feature type="transmembrane region" description="Helical" evidence="9">
    <location>
        <begin position="230"/>
        <end position="254"/>
    </location>
</feature>
<feature type="transmembrane region" description="Helical" evidence="9">
    <location>
        <begin position="481"/>
        <end position="499"/>
    </location>
</feature>
<evidence type="ECO:0000313" key="12">
    <source>
        <dbReference type="Proteomes" id="UP001295684"/>
    </source>
</evidence>
<evidence type="ECO:0000256" key="6">
    <source>
        <dbReference type="ARBA" id="ARBA00022989"/>
    </source>
</evidence>
<evidence type="ECO:0000256" key="5">
    <source>
        <dbReference type="ARBA" id="ARBA00022970"/>
    </source>
</evidence>
<accession>A0AAD1UDP4</accession>
<evidence type="ECO:0000259" key="10">
    <source>
        <dbReference type="Pfam" id="PF01490"/>
    </source>
</evidence>
<evidence type="ECO:0000256" key="7">
    <source>
        <dbReference type="ARBA" id="ARBA00023136"/>
    </source>
</evidence>
<keyword evidence="3" id="KW-0813">Transport</keyword>
<dbReference type="InterPro" id="IPR013057">
    <property type="entry name" value="AA_transpt_TM"/>
</dbReference>
<dbReference type="PANTHER" id="PTHR22950:SF458">
    <property type="entry name" value="SODIUM-COUPLED NEUTRAL AMINO ACID TRANSPORTER 11-RELATED"/>
    <property type="match status" value="1"/>
</dbReference>
<dbReference type="PANTHER" id="PTHR22950">
    <property type="entry name" value="AMINO ACID TRANSPORTER"/>
    <property type="match status" value="1"/>
</dbReference>
<evidence type="ECO:0000256" key="2">
    <source>
        <dbReference type="ARBA" id="ARBA00008066"/>
    </source>
</evidence>
<evidence type="ECO:0000256" key="4">
    <source>
        <dbReference type="ARBA" id="ARBA00022692"/>
    </source>
</evidence>
<feature type="transmembrane region" description="Helical" evidence="9">
    <location>
        <begin position="27"/>
        <end position="48"/>
    </location>
</feature>
<dbReference type="EMBL" id="CAMPGE010004650">
    <property type="protein sequence ID" value="CAI2363499.1"/>
    <property type="molecule type" value="Genomic_DNA"/>
</dbReference>
<evidence type="ECO:0000256" key="3">
    <source>
        <dbReference type="ARBA" id="ARBA00022448"/>
    </source>
</evidence>
<feature type="transmembrane region" description="Helical" evidence="9">
    <location>
        <begin position="309"/>
        <end position="330"/>
    </location>
</feature>
<gene>
    <name evidence="11" type="ORF">ECRASSUSDP1_LOCUS4835</name>
</gene>
<keyword evidence="12" id="KW-1185">Reference proteome</keyword>
<comment type="caution">
    <text evidence="11">The sequence shown here is derived from an EMBL/GenBank/DDBJ whole genome shotgun (WGS) entry which is preliminary data.</text>
</comment>
<keyword evidence="5" id="KW-0029">Amino-acid transport</keyword>
<proteinExistence type="inferred from homology"/>
<comment type="similarity">
    <text evidence="2">Belongs to the amino acid/polyamine transporter 2 family.</text>
</comment>
<reference evidence="11" key="1">
    <citation type="submission" date="2023-07" db="EMBL/GenBank/DDBJ databases">
        <authorList>
            <consortium name="AG Swart"/>
            <person name="Singh M."/>
            <person name="Singh A."/>
            <person name="Seah K."/>
            <person name="Emmerich C."/>
        </authorList>
    </citation>
    <scope>NUCLEOTIDE SEQUENCE</scope>
    <source>
        <strain evidence="11">DP1</strain>
    </source>
</reference>
<sequence>MSLPSNGNTCSNNGNARVQINRKEEAISIPVATFSAISVSIGAGMVAIPKASFESGIPFGVFYNMLNLILTIYSIHLLLESARVTGLYSMPRLAYECFGHCSLYFVNFAQFIGKLPFSQEYSFRNPPYCVFYHFCGNTQLFLQRNTWVIKSKWRFIGSQWFSVLILGVILFPLIIKKRIGELSIAAALLFGGVIIFNILLVVIMIDPNVNTDYKSEDQSRLYRFEFNQTFLSSLSTAFVAYGFQAGFFPIYNALEQKGYRNGMRFSMYAMIFCFLIYVLIMFTGLYNFGVNIRGDVLVNVSMLRSWESYVIRVIFLLIMITHTPFVFFVGKESVLCFAVLINTAIKNEEKEDKYAIMIDENEEDLSQEKPHKNGINGPKLDINEESRSQSRSKADNMLDKKFPQETTEDVLKSLAMSSARKSHGDLPRNGNEDELDFENAAAHELLPDSIYYPTTIIFFVILVGSSCVIEDIEIVVKFVGSLGYAILNFLIPSITYFLIMKKYEPEKTSNLKLYSALFLAIYSGVLVLICTGVNVWTAIVPLED</sequence>
<keyword evidence="7 9" id="KW-0472">Membrane</keyword>
<evidence type="ECO:0000256" key="1">
    <source>
        <dbReference type="ARBA" id="ARBA00004141"/>
    </source>
</evidence>
<keyword evidence="4 9" id="KW-0812">Transmembrane</keyword>
<dbReference type="Proteomes" id="UP001295684">
    <property type="component" value="Unassembled WGS sequence"/>
</dbReference>
<feature type="transmembrane region" description="Helical" evidence="9">
    <location>
        <begin position="182"/>
        <end position="205"/>
    </location>
</feature>
<evidence type="ECO:0000313" key="11">
    <source>
        <dbReference type="EMBL" id="CAI2363499.1"/>
    </source>
</evidence>
<feature type="compositionally biased region" description="Basic and acidic residues" evidence="8">
    <location>
        <begin position="381"/>
        <end position="399"/>
    </location>
</feature>